<dbReference type="Gene3D" id="1.20.1160.20">
    <property type="match status" value="1"/>
</dbReference>
<dbReference type="GO" id="GO:0042995">
    <property type="term" value="C:cell projection"/>
    <property type="evidence" value="ECO:0007669"/>
    <property type="project" value="UniProtKB-SubCell"/>
</dbReference>
<dbReference type="KEGG" id="aten:116287129"/>
<dbReference type="AlphaFoldDB" id="A0A6P8GZN0"/>
<dbReference type="Gene3D" id="2.30.42.10">
    <property type="match status" value="1"/>
</dbReference>
<dbReference type="Pfam" id="PF21219">
    <property type="entry name" value="USH1C_N"/>
    <property type="match status" value="1"/>
</dbReference>
<feature type="non-terminal residue" evidence="6">
    <location>
        <position position="148"/>
    </location>
</feature>
<dbReference type="GO" id="GO:0005886">
    <property type="term" value="C:plasma membrane"/>
    <property type="evidence" value="ECO:0007669"/>
    <property type="project" value="TreeGrafter"/>
</dbReference>
<keyword evidence="2" id="KW-0677">Repeat</keyword>
<keyword evidence="3" id="KW-0966">Cell projection</keyword>
<dbReference type="RefSeq" id="XP_031549624.1">
    <property type="nucleotide sequence ID" value="XM_031693764.1"/>
</dbReference>
<sequence length="148" mass="16912">MERGFEQENLFTINKHAEEFKKKVKVLIDNKEEKMALFNALKEYHENGNLSKLVFEIRSIINTPKRYPLYKDVRYIIKPEDVMSFLTMIPNSPSDGIHMIKIPHSGRDTLGFSIRGGKEHGLGVFVSLVQRGSPADIVGLKVIISRLN</sequence>
<dbReference type="InterPro" id="IPR001478">
    <property type="entry name" value="PDZ"/>
</dbReference>
<evidence type="ECO:0000256" key="3">
    <source>
        <dbReference type="ARBA" id="ARBA00023273"/>
    </source>
</evidence>
<keyword evidence="5" id="KW-1185">Reference proteome</keyword>
<dbReference type="PROSITE" id="PS50106">
    <property type="entry name" value="PDZ"/>
    <property type="match status" value="1"/>
</dbReference>
<dbReference type="GeneID" id="116287129"/>
<feature type="domain" description="PDZ" evidence="4">
    <location>
        <begin position="99"/>
        <end position="148"/>
    </location>
</feature>
<evidence type="ECO:0000256" key="2">
    <source>
        <dbReference type="ARBA" id="ARBA00022737"/>
    </source>
</evidence>
<evidence type="ECO:0000256" key="1">
    <source>
        <dbReference type="ARBA" id="ARBA00004316"/>
    </source>
</evidence>
<name>A0A6P8GZN0_ACTTE</name>
<dbReference type="PANTHER" id="PTHR23116">
    <property type="entry name" value="PDZ DOMAIN CONTAINING WHIRLIN AND HARMONIN-RELATED"/>
    <property type="match status" value="1"/>
</dbReference>
<evidence type="ECO:0000313" key="6">
    <source>
        <dbReference type="RefSeq" id="XP_031549624.1"/>
    </source>
</evidence>
<evidence type="ECO:0000313" key="5">
    <source>
        <dbReference type="Proteomes" id="UP000515163"/>
    </source>
</evidence>
<gene>
    <name evidence="6" type="primary">LOC116287129</name>
</gene>
<dbReference type="SUPFAM" id="SSF50156">
    <property type="entry name" value="PDZ domain-like"/>
    <property type="match status" value="1"/>
</dbReference>
<dbReference type="InParanoid" id="A0A6P8GZN0"/>
<dbReference type="InterPro" id="IPR036034">
    <property type="entry name" value="PDZ_sf"/>
</dbReference>
<accession>A0A6P8GZN0</accession>
<proteinExistence type="predicted"/>
<dbReference type="InterPro" id="IPR051844">
    <property type="entry name" value="USH2_Complex_Protein"/>
</dbReference>
<comment type="subcellular location">
    <subcellularLocation>
        <location evidence="1">Cell projection</location>
    </subcellularLocation>
</comment>
<dbReference type="PANTHER" id="PTHR23116:SF29">
    <property type="entry name" value="PDZ DOMAIN-CONTAINING PROTEIN 7"/>
    <property type="match status" value="1"/>
</dbReference>
<organism evidence="5 6">
    <name type="scientific">Actinia tenebrosa</name>
    <name type="common">Australian red waratah sea anemone</name>
    <dbReference type="NCBI Taxonomy" id="6105"/>
    <lineage>
        <taxon>Eukaryota</taxon>
        <taxon>Metazoa</taxon>
        <taxon>Cnidaria</taxon>
        <taxon>Anthozoa</taxon>
        <taxon>Hexacorallia</taxon>
        <taxon>Actiniaria</taxon>
        <taxon>Actiniidae</taxon>
        <taxon>Actinia</taxon>
    </lineage>
</organism>
<protein>
    <submittedName>
        <fullName evidence="6">Harmonin-like</fullName>
    </submittedName>
</protein>
<evidence type="ECO:0000259" key="4">
    <source>
        <dbReference type="PROSITE" id="PS50106"/>
    </source>
</evidence>
<reference evidence="6" key="1">
    <citation type="submission" date="2025-08" db="UniProtKB">
        <authorList>
            <consortium name="RefSeq"/>
        </authorList>
    </citation>
    <scope>IDENTIFICATION</scope>
    <source>
        <tissue evidence="6">Tentacle</tissue>
    </source>
</reference>
<dbReference type="InterPro" id="IPR030237">
    <property type="entry name" value="Harmonin_N"/>
</dbReference>
<dbReference type="Proteomes" id="UP000515163">
    <property type="component" value="Unplaced"/>
</dbReference>
<dbReference type="OrthoDB" id="7734647at2759"/>